<organism evidence="10 11">
    <name type="scientific">Eudromia elegans</name>
    <name type="common">Elegant crested-tinamou</name>
    <dbReference type="NCBI Taxonomy" id="8805"/>
    <lineage>
        <taxon>Eukaryota</taxon>
        <taxon>Metazoa</taxon>
        <taxon>Chordata</taxon>
        <taxon>Craniata</taxon>
        <taxon>Vertebrata</taxon>
        <taxon>Euteleostomi</taxon>
        <taxon>Archelosauria</taxon>
        <taxon>Archosauria</taxon>
        <taxon>Dinosauria</taxon>
        <taxon>Saurischia</taxon>
        <taxon>Theropoda</taxon>
        <taxon>Coelurosauria</taxon>
        <taxon>Aves</taxon>
        <taxon>Palaeognathae</taxon>
        <taxon>Tinamiformes</taxon>
        <taxon>Tinamidae</taxon>
        <taxon>Eudromia</taxon>
    </lineage>
</organism>
<dbReference type="InterPro" id="IPR001314">
    <property type="entry name" value="Peptidase_S1A"/>
</dbReference>
<dbReference type="FunFam" id="2.40.10.10:FF:000003">
    <property type="entry name" value="Transmembrane serine protease 3"/>
    <property type="match status" value="1"/>
</dbReference>
<dbReference type="PRINTS" id="PR00722">
    <property type="entry name" value="CHYMOTRYPSIN"/>
</dbReference>
<dbReference type="EC" id="3.4.21.10" evidence="2"/>
<dbReference type="PANTHER" id="PTHR24252:SF8">
    <property type="entry name" value="ACROSIN"/>
    <property type="match status" value="1"/>
</dbReference>
<protein>
    <recommendedName>
        <fullName evidence="3">Acrosin</fullName>
        <ecNumber evidence="2">3.4.21.10</ecNumber>
    </recommendedName>
</protein>
<dbReference type="InterPro" id="IPR043504">
    <property type="entry name" value="Peptidase_S1_PA_chymotrypsin"/>
</dbReference>
<dbReference type="AlphaFoldDB" id="A0A7K7VQN2"/>
<sequence>VGGWNAQPGSWPWIVSIQIPWERGTGHICGGSLITAEWVLTAAHCFVHGSYFELWRVVVGTSNLHQLGPEAQVRNVKRLIMHEHYSNVTELNDIALLQLDHPVQCNYYVQLACVPDSSLRVSGLSPCYVGGWGAMYEGAKVLPHILQEALVNLIDNHICNSSQWYAGVIRNTHVCAGYQEGGIDTCQGDSGGPLVCKDRTGGYYWLIGVTSWGYGCARRQQPGVYSAVHQYYNWILTHIST</sequence>
<evidence type="ECO:0000313" key="10">
    <source>
        <dbReference type="EMBL" id="NXA42912.1"/>
    </source>
</evidence>
<name>A0A7K7VQN2_EUDEL</name>
<dbReference type="OrthoDB" id="6339452at2759"/>
<evidence type="ECO:0000259" key="9">
    <source>
        <dbReference type="PROSITE" id="PS50240"/>
    </source>
</evidence>
<dbReference type="SMART" id="SM00020">
    <property type="entry name" value="Tryp_SPc"/>
    <property type="match status" value="1"/>
</dbReference>
<keyword evidence="6 8" id="KW-0720">Serine protease</keyword>
<dbReference type="Proteomes" id="UP000533954">
    <property type="component" value="Unassembled WGS sequence"/>
</dbReference>
<comment type="catalytic activity">
    <reaction evidence="1">
        <text>Preferential cleavage: Arg-|-Xaa, Lys-|-Xaa.</text>
        <dbReference type="EC" id="3.4.21.10"/>
    </reaction>
</comment>
<keyword evidence="4 8" id="KW-0645">Protease</keyword>
<evidence type="ECO:0000256" key="2">
    <source>
        <dbReference type="ARBA" id="ARBA00012050"/>
    </source>
</evidence>
<gene>
    <name evidence="10" type="primary">Acr_1</name>
    <name evidence="10" type="ORF">EUDELE_R00840</name>
</gene>
<evidence type="ECO:0000256" key="7">
    <source>
        <dbReference type="ARBA" id="ARBA00023157"/>
    </source>
</evidence>
<dbReference type="PROSITE" id="PS00134">
    <property type="entry name" value="TRYPSIN_HIS"/>
    <property type="match status" value="1"/>
</dbReference>
<keyword evidence="11" id="KW-1185">Reference proteome</keyword>
<dbReference type="EMBL" id="VZSX01000246">
    <property type="protein sequence ID" value="NXA42912.1"/>
    <property type="molecule type" value="Genomic_DNA"/>
</dbReference>
<dbReference type="InterPro" id="IPR009003">
    <property type="entry name" value="Peptidase_S1_PA"/>
</dbReference>
<feature type="domain" description="Peptidase S1" evidence="9">
    <location>
        <begin position="1"/>
        <end position="240"/>
    </location>
</feature>
<comment type="caution">
    <text evidence="10">The sequence shown here is derived from an EMBL/GenBank/DDBJ whole genome shotgun (WGS) entry which is preliminary data.</text>
</comment>
<dbReference type="PANTHER" id="PTHR24252">
    <property type="entry name" value="ACROSIN-RELATED"/>
    <property type="match status" value="1"/>
</dbReference>
<dbReference type="GO" id="GO:0007340">
    <property type="term" value="P:acrosome reaction"/>
    <property type="evidence" value="ECO:0007669"/>
    <property type="project" value="TreeGrafter"/>
</dbReference>
<feature type="non-terminal residue" evidence="10">
    <location>
        <position position="241"/>
    </location>
</feature>
<evidence type="ECO:0000256" key="1">
    <source>
        <dbReference type="ARBA" id="ARBA00001656"/>
    </source>
</evidence>
<reference evidence="10 11" key="1">
    <citation type="submission" date="2019-09" db="EMBL/GenBank/DDBJ databases">
        <title>Bird 10,000 Genomes (B10K) Project - Family phase.</title>
        <authorList>
            <person name="Zhang G."/>
        </authorList>
    </citation>
    <scope>NUCLEOTIDE SEQUENCE [LARGE SCALE GENOMIC DNA]</scope>
    <source>
        <strain evidence="10">B10K-LSUMZ-16893</strain>
    </source>
</reference>
<evidence type="ECO:0000256" key="6">
    <source>
        <dbReference type="ARBA" id="ARBA00022825"/>
    </source>
</evidence>
<dbReference type="InterPro" id="IPR033116">
    <property type="entry name" value="TRYPSIN_SER"/>
</dbReference>
<evidence type="ECO:0000256" key="8">
    <source>
        <dbReference type="RuleBase" id="RU363034"/>
    </source>
</evidence>
<evidence type="ECO:0000256" key="4">
    <source>
        <dbReference type="ARBA" id="ARBA00022670"/>
    </source>
</evidence>
<feature type="non-terminal residue" evidence="10">
    <location>
        <position position="1"/>
    </location>
</feature>
<dbReference type="InterPro" id="IPR001254">
    <property type="entry name" value="Trypsin_dom"/>
</dbReference>
<evidence type="ECO:0000256" key="3">
    <source>
        <dbReference type="ARBA" id="ARBA00017161"/>
    </source>
</evidence>
<keyword evidence="5 8" id="KW-0378">Hydrolase</keyword>
<dbReference type="GO" id="GO:0006508">
    <property type="term" value="P:proteolysis"/>
    <property type="evidence" value="ECO:0007669"/>
    <property type="project" value="UniProtKB-KW"/>
</dbReference>
<dbReference type="Gene3D" id="2.40.10.10">
    <property type="entry name" value="Trypsin-like serine proteases"/>
    <property type="match status" value="2"/>
</dbReference>
<dbReference type="CDD" id="cd00190">
    <property type="entry name" value="Tryp_SPc"/>
    <property type="match status" value="1"/>
</dbReference>
<dbReference type="SUPFAM" id="SSF50494">
    <property type="entry name" value="Trypsin-like serine proteases"/>
    <property type="match status" value="1"/>
</dbReference>
<dbReference type="PROSITE" id="PS00135">
    <property type="entry name" value="TRYPSIN_SER"/>
    <property type="match status" value="1"/>
</dbReference>
<proteinExistence type="predicted"/>
<dbReference type="InterPro" id="IPR018114">
    <property type="entry name" value="TRYPSIN_HIS"/>
</dbReference>
<keyword evidence="7" id="KW-1015">Disulfide bond</keyword>
<evidence type="ECO:0000256" key="5">
    <source>
        <dbReference type="ARBA" id="ARBA00022801"/>
    </source>
</evidence>
<accession>A0A7K7VQN2</accession>
<dbReference type="GO" id="GO:0004252">
    <property type="term" value="F:serine-type endopeptidase activity"/>
    <property type="evidence" value="ECO:0007669"/>
    <property type="project" value="InterPro"/>
</dbReference>
<dbReference type="PROSITE" id="PS50240">
    <property type="entry name" value="TRYPSIN_DOM"/>
    <property type="match status" value="1"/>
</dbReference>
<dbReference type="Pfam" id="PF00089">
    <property type="entry name" value="Trypsin"/>
    <property type="match status" value="1"/>
</dbReference>
<evidence type="ECO:0000313" key="11">
    <source>
        <dbReference type="Proteomes" id="UP000533954"/>
    </source>
</evidence>